<proteinExistence type="predicted"/>
<name>A0A6A4HH14_9AGAR</name>
<organism evidence="2 3">
    <name type="scientific">Gymnopus androsaceus JB14</name>
    <dbReference type="NCBI Taxonomy" id="1447944"/>
    <lineage>
        <taxon>Eukaryota</taxon>
        <taxon>Fungi</taxon>
        <taxon>Dikarya</taxon>
        <taxon>Basidiomycota</taxon>
        <taxon>Agaricomycotina</taxon>
        <taxon>Agaricomycetes</taxon>
        <taxon>Agaricomycetidae</taxon>
        <taxon>Agaricales</taxon>
        <taxon>Marasmiineae</taxon>
        <taxon>Omphalotaceae</taxon>
        <taxon>Gymnopus</taxon>
    </lineage>
</organism>
<reference evidence="2" key="1">
    <citation type="journal article" date="2019" name="Environ. Microbiol.">
        <title>Fungal ecological strategies reflected in gene transcription - a case study of two litter decomposers.</title>
        <authorList>
            <person name="Barbi F."/>
            <person name="Kohler A."/>
            <person name="Barry K."/>
            <person name="Baskaran P."/>
            <person name="Daum C."/>
            <person name="Fauchery L."/>
            <person name="Ihrmark K."/>
            <person name="Kuo A."/>
            <person name="LaButti K."/>
            <person name="Lipzen A."/>
            <person name="Morin E."/>
            <person name="Grigoriev I.V."/>
            <person name="Henrissat B."/>
            <person name="Lindahl B."/>
            <person name="Martin F."/>
        </authorList>
    </citation>
    <scope>NUCLEOTIDE SEQUENCE</scope>
    <source>
        <strain evidence="2">JB14</strain>
    </source>
</reference>
<feature type="region of interest" description="Disordered" evidence="1">
    <location>
        <begin position="1"/>
        <end position="39"/>
    </location>
</feature>
<dbReference type="Proteomes" id="UP000799118">
    <property type="component" value="Unassembled WGS sequence"/>
</dbReference>
<evidence type="ECO:0000313" key="3">
    <source>
        <dbReference type="Proteomes" id="UP000799118"/>
    </source>
</evidence>
<feature type="compositionally biased region" description="Polar residues" evidence="1">
    <location>
        <begin position="30"/>
        <end position="39"/>
    </location>
</feature>
<feature type="compositionally biased region" description="Low complexity" evidence="1">
    <location>
        <begin position="1"/>
        <end position="29"/>
    </location>
</feature>
<gene>
    <name evidence="2" type="ORF">BT96DRAFT_977590</name>
</gene>
<dbReference type="AlphaFoldDB" id="A0A6A4HH14"/>
<dbReference type="EMBL" id="ML769517">
    <property type="protein sequence ID" value="KAE9396205.1"/>
    <property type="molecule type" value="Genomic_DNA"/>
</dbReference>
<accession>A0A6A4HH14</accession>
<evidence type="ECO:0000256" key="1">
    <source>
        <dbReference type="SAM" id="MobiDB-lite"/>
    </source>
</evidence>
<protein>
    <submittedName>
        <fullName evidence="2">Uncharacterized protein</fullName>
    </submittedName>
</protein>
<dbReference type="OrthoDB" id="3063824at2759"/>
<sequence>MTGSATNLDTDSTTSTTSASQNSNSGSTAPFDSQSQYTGSVAAPRKEILTFVLPDEEGDDDRHALVPLPKTYDEAVACAIRVLGTYMGDATPSNIRLRSRIQDVQRKWIWADIDPENWQLLVSSGDNVGVFEKIRVPRGIHHFMHGEVFLSFGKKETQNRLVWSNVTQPANPPGRGLTYTLVGRPSKLIDAIQIIRALPMTSNVPYEWTEARRQVKDWTDEDWAEATPKIKFYKFVNSNLSTAVYQELPPIAYTNDDVWRVLVPMPGEVLGVVLPPKSEVLPFKSEY</sequence>
<keyword evidence="3" id="KW-1185">Reference proteome</keyword>
<evidence type="ECO:0000313" key="2">
    <source>
        <dbReference type="EMBL" id="KAE9396205.1"/>
    </source>
</evidence>